<evidence type="ECO:0000259" key="3">
    <source>
        <dbReference type="Pfam" id="PF14226"/>
    </source>
</evidence>
<dbReference type="Gramene" id="RZC68097">
    <property type="protein sequence ID" value="RZC68097"/>
    <property type="gene ID" value="C5167_031349"/>
</dbReference>
<keyword evidence="2" id="KW-0408">Iron</keyword>
<keyword evidence="5" id="KW-1185">Reference proteome</keyword>
<gene>
    <name evidence="4" type="ORF">C5167_031349</name>
</gene>
<evidence type="ECO:0000256" key="2">
    <source>
        <dbReference type="ARBA" id="ARBA00023004"/>
    </source>
</evidence>
<evidence type="ECO:0000313" key="5">
    <source>
        <dbReference type="Proteomes" id="UP000316621"/>
    </source>
</evidence>
<dbReference type="EMBL" id="CM010721">
    <property type="protein sequence ID" value="RZC68097.1"/>
    <property type="molecule type" value="Genomic_DNA"/>
</dbReference>
<dbReference type="SUPFAM" id="SSF51197">
    <property type="entry name" value="Clavaminate synthase-like"/>
    <property type="match status" value="1"/>
</dbReference>
<dbReference type="Gene3D" id="2.60.120.330">
    <property type="entry name" value="B-lactam Antibiotic, Isopenicillin N Synthase, Chain"/>
    <property type="match status" value="1"/>
</dbReference>
<dbReference type="Pfam" id="PF14226">
    <property type="entry name" value="DIOX_N"/>
    <property type="match status" value="1"/>
</dbReference>
<evidence type="ECO:0000256" key="1">
    <source>
        <dbReference type="ARBA" id="ARBA00022723"/>
    </source>
</evidence>
<dbReference type="InterPro" id="IPR026992">
    <property type="entry name" value="DIOX_N"/>
</dbReference>
<accession>A0A4Y7K5B0</accession>
<dbReference type="PANTHER" id="PTHR47991">
    <property type="entry name" value="OXOGLUTARATE/IRON-DEPENDENT DIOXYGENASE"/>
    <property type="match status" value="1"/>
</dbReference>
<evidence type="ECO:0000313" key="4">
    <source>
        <dbReference type="EMBL" id="RZC68097.1"/>
    </source>
</evidence>
<dbReference type="InterPro" id="IPR027443">
    <property type="entry name" value="IPNS-like_sf"/>
</dbReference>
<reference evidence="4 5" key="1">
    <citation type="journal article" date="2018" name="Science">
        <title>The opium poppy genome and morphinan production.</title>
        <authorList>
            <person name="Guo L."/>
            <person name="Winzer T."/>
            <person name="Yang X."/>
            <person name="Li Y."/>
            <person name="Ning Z."/>
            <person name="He Z."/>
            <person name="Teodor R."/>
            <person name="Lu Y."/>
            <person name="Bowser T.A."/>
            <person name="Graham I.A."/>
            <person name="Ye K."/>
        </authorList>
    </citation>
    <scope>NUCLEOTIDE SEQUENCE [LARGE SCALE GENOMIC DNA]</scope>
    <source>
        <strain evidence="5">cv. HN1</strain>
        <tissue evidence="4">Leaves</tissue>
    </source>
</reference>
<keyword evidence="1" id="KW-0479">Metal-binding</keyword>
<dbReference type="Proteomes" id="UP000316621">
    <property type="component" value="Chromosome 7"/>
</dbReference>
<dbReference type="AlphaFoldDB" id="A0A4Y7K5B0"/>
<name>A0A4Y7K5B0_PAPSO</name>
<dbReference type="GO" id="GO:0046872">
    <property type="term" value="F:metal ion binding"/>
    <property type="evidence" value="ECO:0007669"/>
    <property type="project" value="UniProtKB-KW"/>
</dbReference>
<proteinExistence type="predicted"/>
<sequence>METPTLMKLGNGLSIPSVQELAELTFAEVPSRYVCTNDENLLLMTMGASEIDDETVPVIDLQNLLSPEPAIGKSELDRLHYSCKEWGFFQLVNHGVDALLVDNVKSEIHSFFNLPLNEKTKYGQRDGDVEGFGQAFLVSENQKLDWADMFFINTLPLHLRKPHLFPNLPLPLRETIESYSSEMKKLSMVLFEMMGKAIEVIDIKEAITDALRRQVDFNQTSTRRIHSECWRHLGDNDQWSSTQRRSWGVINSTKERLSIATFHSPKLELEIGPISSLIRPETPAVFKSAGRFEDLLKEGLSRKLDGKSFLDCMRM</sequence>
<organism evidence="4 5">
    <name type="scientific">Papaver somniferum</name>
    <name type="common">Opium poppy</name>
    <dbReference type="NCBI Taxonomy" id="3469"/>
    <lineage>
        <taxon>Eukaryota</taxon>
        <taxon>Viridiplantae</taxon>
        <taxon>Streptophyta</taxon>
        <taxon>Embryophyta</taxon>
        <taxon>Tracheophyta</taxon>
        <taxon>Spermatophyta</taxon>
        <taxon>Magnoliopsida</taxon>
        <taxon>Ranunculales</taxon>
        <taxon>Papaveraceae</taxon>
        <taxon>Papaveroideae</taxon>
        <taxon>Papaver</taxon>
    </lineage>
</organism>
<feature type="domain" description="Non-haem dioxygenase N-terminal" evidence="3">
    <location>
        <begin position="56"/>
        <end position="166"/>
    </location>
</feature>
<protein>
    <recommendedName>
        <fullName evidence="3">Non-haem dioxygenase N-terminal domain-containing protein</fullName>
    </recommendedName>
</protein>
<dbReference type="InterPro" id="IPR050295">
    <property type="entry name" value="Plant_2OG-oxidoreductases"/>
</dbReference>